<feature type="region of interest" description="Disordered" evidence="1">
    <location>
        <begin position="297"/>
        <end position="322"/>
    </location>
</feature>
<reference evidence="3 4" key="1">
    <citation type="journal article" date="2012" name="Stand. Genomic Sci.">
        <title>Complete genome sequence of Terriglobus saanensis type strain SP1PR4(T), an Acidobacteria from tundra soil.</title>
        <authorList>
            <person name="Rawat S.R."/>
            <person name="Mannisto M.K."/>
            <person name="Starovoytov V."/>
            <person name="Goodwin L."/>
            <person name="Nolan M."/>
            <person name="Hauser L."/>
            <person name="Land M."/>
            <person name="Davenport K.W."/>
            <person name="Woyke T."/>
            <person name="Haggblom M.M."/>
        </authorList>
    </citation>
    <scope>NUCLEOTIDE SEQUENCE</scope>
    <source>
        <strain evidence="4">ATCC BAA-1853 / DSM 23119 / SP1PR4</strain>
    </source>
</reference>
<feature type="signal peptide" evidence="2">
    <location>
        <begin position="1"/>
        <end position="24"/>
    </location>
</feature>
<dbReference type="STRING" id="401053.AciPR4_1075"/>
<name>E8UX19_TERSS</name>
<dbReference type="HOGENOM" id="CLU_650146_0_0_0"/>
<protein>
    <recommendedName>
        <fullName evidence="5">Tetratricopeptide TPR_1 repeat-containing protein</fullName>
    </recommendedName>
</protein>
<gene>
    <name evidence="3" type="ordered locus">AciPR4_1075</name>
</gene>
<evidence type="ECO:0000256" key="1">
    <source>
        <dbReference type="SAM" id="MobiDB-lite"/>
    </source>
</evidence>
<evidence type="ECO:0000313" key="4">
    <source>
        <dbReference type="Proteomes" id="UP000006844"/>
    </source>
</evidence>
<dbReference type="SUPFAM" id="SSF48452">
    <property type="entry name" value="TPR-like"/>
    <property type="match status" value="1"/>
</dbReference>
<organism evidence="3 4">
    <name type="scientific">Terriglobus saanensis (strain ATCC BAA-1853 / DSM 23119 / SP1PR4)</name>
    <dbReference type="NCBI Taxonomy" id="401053"/>
    <lineage>
        <taxon>Bacteria</taxon>
        <taxon>Pseudomonadati</taxon>
        <taxon>Acidobacteriota</taxon>
        <taxon>Terriglobia</taxon>
        <taxon>Terriglobales</taxon>
        <taxon>Acidobacteriaceae</taxon>
        <taxon>Terriglobus</taxon>
    </lineage>
</organism>
<proteinExistence type="predicted"/>
<dbReference type="EMBL" id="CP002467">
    <property type="protein sequence ID" value="ADV81906.1"/>
    <property type="molecule type" value="Genomic_DNA"/>
</dbReference>
<evidence type="ECO:0000256" key="2">
    <source>
        <dbReference type="SAM" id="SignalP"/>
    </source>
</evidence>
<dbReference type="KEGG" id="tsa:AciPR4_1075"/>
<accession>E8UX19</accession>
<dbReference type="RefSeq" id="WP_013567639.1">
    <property type="nucleotide sequence ID" value="NC_014963.1"/>
</dbReference>
<dbReference type="eggNOG" id="ENOG5033TXH">
    <property type="taxonomic scope" value="Bacteria"/>
</dbReference>
<dbReference type="Gene3D" id="1.25.40.10">
    <property type="entry name" value="Tetratricopeptide repeat domain"/>
    <property type="match status" value="1"/>
</dbReference>
<feature type="compositionally biased region" description="Low complexity" evidence="1">
    <location>
        <begin position="311"/>
        <end position="322"/>
    </location>
</feature>
<dbReference type="AlphaFoldDB" id="E8UX19"/>
<keyword evidence="2" id="KW-0732">Signal</keyword>
<sequence>MKMTRWRWLPVVAYIALIAMPAFAADETDRLRDLAKRSKTDGRLDQVAVYLCQAAGINEKKYGKQCERARASATAKLQEFEGDFGTGKFELGQKDYAGSIRDLKKVLYGPHLEEAAHLVEQAKTLQMKSASDPTGMVSLRAAQAAYDRGSFDAATTAANKVESANLKPIAAQILNNIKIYQATISEAESLERSGNFKEAKAKYSFALTIKSNGPGDPAGAVQRVAALLAQQKLDTAKAQAAKLQPTAKPDPLLLKNALAKADRDEKQRNWKAALDDYETVLSLDSAQPEALRGKRRALAQLRKSSGSQSDSTNVVSMSASMSSESATPQDLLRAQLENGIHAYYASQFSEANQDLSQYLNAGGESYKGAAHFYLAACLLSQALLADPQDASHVQGLQHDAQEHFRLASEEKYKPIEKLVSPRIFAEWKRMEKQQ</sequence>
<dbReference type="InterPro" id="IPR011990">
    <property type="entry name" value="TPR-like_helical_dom_sf"/>
</dbReference>
<evidence type="ECO:0008006" key="5">
    <source>
        <dbReference type="Google" id="ProtNLM"/>
    </source>
</evidence>
<evidence type="ECO:0000313" key="3">
    <source>
        <dbReference type="EMBL" id="ADV81906.1"/>
    </source>
</evidence>
<keyword evidence="4" id="KW-1185">Reference proteome</keyword>
<feature type="chain" id="PRO_5003228783" description="Tetratricopeptide TPR_1 repeat-containing protein" evidence="2">
    <location>
        <begin position="25"/>
        <end position="434"/>
    </location>
</feature>
<dbReference type="OrthoDB" id="114932at2"/>
<dbReference type="Proteomes" id="UP000006844">
    <property type="component" value="Chromosome"/>
</dbReference>